<dbReference type="NCBIfam" id="TIGR03083">
    <property type="entry name" value="maleylpyruvate isomerase family mycothiol-dependent enzyme"/>
    <property type="match status" value="1"/>
</dbReference>
<name>A0ABV9XSX4_9PSEU</name>
<organism evidence="1 2">
    <name type="scientific">Saccharothrix xinjiangensis</name>
    <dbReference type="NCBI Taxonomy" id="204798"/>
    <lineage>
        <taxon>Bacteria</taxon>
        <taxon>Bacillati</taxon>
        <taxon>Actinomycetota</taxon>
        <taxon>Actinomycetes</taxon>
        <taxon>Pseudonocardiales</taxon>
        <taxon>Pseudonocardiaceae</taxon>
        <taxon>Saccharothrix</taxon>
    </lineage>
</organism>
<dbReference type="SUPFAM" id="SSF109854">
    <property type="entry name" value="DinB/YfiT-like putative metalloenzymes"/>
    <property type="match status" value="1"/>
</dbReference>
<evidence type="ECO:0000313" key="1">
    <source>
        <dbReference type="EMBL" id="MFC5052552.1"/>
    </source>
</evidence>
<evidence type="ECO:0000313" key="2">
    <source>
        <dbReference type="Proteomes" id="UP001595833"/>
    </source>
</evidence>
<comment type="caution">
    <text evidence="1">The sequence shown here is derived from an EMBL/GenBank/DDBJ whole genome shotgun (WGS) entry which is preliminary data.</text>
</comment>
<dbReference type="EMBL" id="JBHSJB010000003">
    <property type="protein sequence ID" value="MFC5052552.1"/>
    <property type="molecule type" value="Genomic_DNA"/>
</dbReference>
<proteinExistence type="predicted"/>
<dbReference type="RefSeq" id="WP_344035054.1">
    <property type="nucleotide sequence ID" value="NZ_BAAAKE010000002.1"/>
</dbReference>
<dbReference type="NCBIfam" id="TIGR03085">
    <property type="entry name" value="TIGR03085 family metal-binding protein"/>
    <property type="match status" value="1"/>
</dbReference>
<dbReference type="InterPro" id="IPR017519">
    <property type="entry name" value="CHP03085"/>
</dbReference>
<dbReference type="Proteomes" id="UP001595833">
    <property type="component" value="Unassembled WGS sequence"/>
</dbReference>
<dbReference type="InterPro" id="IPR017517">
    <property type="entry name" value="Maleyloyr_isom"/>
</dbReference>
<keyword evidence="2" id="KW-1185">Reference proteome</keyword>
<accession>A0ABV9XSX4</accession>
<gene>
    <name evidence="1" type="ORF">ACFPFM_02150</name>
</gene>
<dbReference type="InterPro" id="IPR034660">
    <property type="entry name" value="DinB/YfiT-like"/>
</dbReference>
<reference evidence="2" key="1">
    <citation type="journal article" date="2019" name="Int. J. Syst. Evol. Microbiol.">
        <title>The Global Catalogue of Microorganisms (GCM) 10K type strain sequencing project: providing services to taxonomists for standard genome sequencing and annotation.</title>
        <authorList>
            <consortium name="The Broad Institute Genomics Platform"/>
            <consortium name="The Broad Institute Genome Sequencing Center for Infectious Disease"/>
            <person name="Wu L."/>
            <person name="Ma J."/>
        </authorList>
    </citation>
    <scope>NUCLEOTIDE SEQUENCE [LARGE SCALE GENOMIC DNA]</scope>
    <source>
        <strain evidence="2">KCTC 12848</strain>
    </source>
</reference>
<sequence>MGVADDERRLLTDLLEQVGPDAPTLCDPWRTRDLAAHLVLRERRPDAAVGVLFKPLAGHTQRVQDSYAAKPWPELVDLVRHPPRLSPVSLAGDLANAVEYFVHHEDVRRARPDWEPRSPDPVRDDVLWRRLAGMARLSYRKSPVGVVLRRPDGQSTTAKPGANPVVLTGQVTELLMHAFGRDAARVEYDGPEADVRLLRDLDRGV</sequence>
<protein>
    <submittedName>
        <fullName evidence="1">TIGR03085 family metal-binding protein</fullName>
    </submittedName>
</protein>